<evidence type="ECO:0000259" key="8">
    <source>
        <dbReference type="PROSITE" id="PS50968"/>
    </source>
</evidence>
<evidence type="ECO:0000256" key="4">
    <source>
        <dbReference type="ARBA" id="ARBA00022823"/>
    </source>
</evidence>
<dbReference type="SUPFAM" id="SSF51230">
    <property type="entry name" value="Single hybrid motif"/>
    <property type="match status" value="1"/>
</dbReference>
<dbReference type="InterPro" id="IPR050743">
    <property type="entry name" value="2-oxoacid_DH_E2_comp"/>
</dbReference>
<dbReference type="Pfam" id="PF00364">
    <property type="entry name" value="Biotin_lipoyl"/>
    <property type="match status" value="1"/>
</dbReference>
<dbReference type="SUPFAM" id="SSF52777">
    <property type="entry name" value="CoA-dependent acyltransferases"/>
    <property type="match status" value="1"/>
</dbReference>
<keyword evidence="5 6" id="KW-0012">Acyltransferase</keyword>
<evidence type="ECO:0000313" key="11">
    <source>
        <dbReference type="Proteomes" id="UP000179769"/>
    </source>
</evidence>
<evidence type="ECO:0000256" key="7">
    <source>
        <dbReference type="SAM" id="MobiDB-lite"/>
    </source>
</evidence>
<evidence type="ECO:0000256" key="3">
    <source>
        <dbReference type="ARBA" id="ARBA00022679"/>
    </source>
</evidence>
<dbReference type="PANTHER" id="PTHR43178:SF5">
    <property type="entry name" value="LIPOAMIDE ACYLTRANSFERASE COMPONENT OF BRANCHED-CHAIN ALPHA-KETO ACID DEHYDROGENASE COMPLEX, MITOCHONDRIAL"/>
    <property type="match status" value="1"/>
</dbReference>
<dbReference type="SUPFAM" id="SSF47005">
    <property type="entry name" value="Peripheral subunit-binding domain of 2-oxo acid dehydrogenase complex"/>
    <property type="match status" value="1"/>
</dbReference>
<dbReference type="InterPro" id="IPR036625">
    <property type="entry name" value="E3-bd_dom_sf"/>
</dbReference>
<evidence type="ECO:0000256" key="5">
    <source>
        <dbReference type="ARBA" id="ARBA00023315"/>
    </source>
</evidence>
<sequence>MAAVLEFALPDLGEGLTSAEIVRWMVGIGDVIVVDQPVAEVETAKAVVEVPCPHAGVVTALAGPPGTAVPVGTPLITVTVDESAEQPADGPDGPDGAPGSAGGGSGRVLIGYGPRAEPAPASRAGRASRASRVDRSLVGTTAPESLPSTPPVPMPPASMPTARDARQAVKVISPLVRRLARDNAVDLRELTGTGPDGLIRRRDVEAAITAATRSGPAPRTGQATAADVLDPADPDVVPLSPLARRAAEAFGRSRREVPDATTWVDADATELLAARDALNAGGAEPRIGVLALLARVCVAALRHFPDLNSTVVTDADGRATGVRRHRAVHLGFAAQTPRGLVVPVVRDTQGHTTASLAAEVTRLTAAARAGRLTPAELTGGTFTLNNYGVFGVDGATPIVNHPEVAMIGIGRILPRPWAVDGELAVRRITQLSFTFDHRVCDGATAGAFLRFVADAVENPTTLLRHL</sequence>
<protein>
    <recommendedName>
        <fullName evidence="6">Dihydrolipoamide acetyltransferase component of pyruvate dehydrogenase complex</fullName>
        <ecNumber evidence="6">2.3.1.-</ecNumber>
    </recommendedName>
</protein>
<accession>A0A1S1PVS1</accession>
<dbReference type="PROSITE" id="PS51826">
    <property type="entry name" value="PSBD"/>
    <property type="match status" value="1"/>
</dbReference>
<dbReference type="Gene3D" id="2.40.50.100">
    <property type="match status" value="1"/>
</dbReference>
<dbReference type="RefSeq" id="WP_071065439.1">
    <property type="nucleotide sequence ID" value="NZ_MAXA01000233.1"/>
</dbReference>
<keyword evidence="4 6" id="KW-0450">Lipoyl</keyword>
<dbReference type="Proteomes" id="UP000179769">
    <property type="component" value="Unassembled WGS sequence"/>
</dbReference>
<dbReference type="InterPro" id="IPR004167">
    <property type="entry name" value="PSBD"/>
</dbReference>
<dbReference type="GO" id="GO:0031405">
    <property type="term" value="F:lipoic acid binding"/>
    <property type="evidence" value="ECO:0007669"/>
    <property type="project" value="TreeGrafter"/>
</dbReference>
<dbReference type="CDD" id="cd06849">
    <property type="entry name" value="lipoyl_domain"/>
    <property type="match status" value="1"/>
</dbReference>
<feature type="region of interest" description="Disordered" evidence="7">
    <location>
        <begin position="83"/>
        <end position="161"/>
    </location>
</feature>
<dbReference type="EC" id="2.3.1.-" evidence="6"/>
<comment type="cofactor">
    <cofactor evidence="1 6">
        <name>(R)-lipoate</name>
        <dbReference type="ChEBI" id="CHEBI:83088"/>
    </cofactor>
</comment>
<evidence type="ECO:0000313" key="10">
    <source>
        <dbReference type="EMBL" id="OHV24902.1"/>
    </source>
</evidence>
<dbReference type="EMBL" id="MAXA01000233">
    <property type="protein sequence ID" value="OHV24902.1"/>
    <property type="molecule type" value="Genomic_DNA"/>
</dbReference>
<dbReference type="GO" id="GO:0016407">
    <property type="term" value="F:acetyltransferase activity"/>
    <property type="evidence" value="ECO:0007669"/>
    <property type="project" value="TreeGrafter"/>
</dbReference>
<evidence type="ECO:0000256" key="1">
    <source>
        <dbReference type="ARBA" id="ARBA00001938"/>
    </source>
</evidence>
<dbReference type="InterPro" id="IPR001078">
    <property type="entry name" value="2-oxoacid_DH_actylTfrase"/>
</dbReference>
<reference evidence="11" key="1">
    <citation type="submission" date="2016-07" db="EMBL/GenBank/DDBJ databases">
        <title>Frankia sp. NRRL B-16219 Genome sequencing.</title>
        <authorList>
            <person name="Ghodhbane-Gtari F."/>
            <person name="Swanson E."/>
            <person name="Gueddou A."/>
            <person name="Louati M."/>
            <person name="Nouioui I."/>
            <person name="Hezbri K."/>
            <person name="Abebe-Akele F."/>
            <person name="Simpson S."/>
            <person name="Morris K."/>
            <person name="Thomas K."/>
            <person name="Gtari M."/>
            <person name="Tisa L.S."/>
        </authorList>
    </citation>
    <scope>NUCLEOTIDE SEQUENCE [LARGE SCALE GENOMIC DNA]</scope>
    <source>
        <strain evidence="11">NRRL B-16219</strain>
    </source>
</reference>
<comment type="similarity">
    <text evidence="2 6">Belongs to the 2-oxoacid dehydrogenase family.</text>
</comment>
<dbReference type="Pfam" id="PF02817">
    <property type="entry name" value="E3_binding"/>
    <property type="match status" value="1"/>
</dbReference>
<feature type="compositionally biased region" description="Low complexity" evidence="7">
    <location>
        <begin position="114"/>
        <end position="130"/>
    </location>
</feature>
<name>A0A1S1PVS1_9ACTN</name>
<keyword evidence="11" id="KW-1185">Reference proteome</keyword>
<organism evidence="10 11">
    <name type="scientific">Parafrankia soli</name>
    <dbReference type="NCBI Taxonomy" id="2599596"/>
    <lineage>
        <taxon>Bacteria</taxon>
        <taxon>Bacillati</taxon>
        <taxon>Actinomycetota</taxon>
        <taxon>Actinomycetes</taxon>
        <taxon>Frankiales</taxon>
        <taxon>Frankiaceae</taxon>
        <taxon>Parafrankia</taxon>
    </lineage>
</organism>
<dbReference type="InterPro" id="IPR000089">
    <property type="entry name" value="Biotin_lipoyl"/>
</dbReference>
<evidence type="ECO:0000256" key="6">
    <source>
        <dbReference type="RuleBase" id="RU003423"/>
    </source>
</evidence>
<dbReference type="Gene3D" id="4.10.320.10">
    <property type="entry name" value="E3-binding domain"/>
    <property type="match status" value="1"/>
</dbReference>
<dbReference type="OrthoDB" id="9805770at2"/>
<feature type="compositionally biased region" description="Low complexity" evidence="7">
    <location>
        <begin position="87"/>
        <end position="98"/>
    </location>
</feature>
<evidence type="ECO:0000259" key="9">
    <source>
        <dbReference type="PROSITE" id="PS51826"/>
    </source>
</evidence>
<comment type="caution">
    <text evidence="10">The sequence shown here is derived from an EMBL/GenBank/DDBJ whole genome shotgun (WGS) entry which is preliminary data.</text>
</comment>
<dbReference type="InterPro" id="IPR003016">
    <property type="entry name" value="2-oxoA_DH_lipoyl-BS"/>
</dbReference>
<keyword evidence="3 6" id="KW-0808">Transferase</keyword>
<evidence type="ECO:0000256" key="2">
    <source>
        <dbReference type="ARBA" id="ARBA00007317"/>
    </source>
</evidence>
<dbReference type="PROSITE" id="PS00189">
    <property type="entry name" value="LIPOYL"/>
    <property type="match status" value="1"/>
</dbReference>
<feature type="compositionally biased region" description="Pro residues" evidence="7">
    <location>
        <begin position="148"/>
        <end position="158"/>
    </location>
</feature>
<dbReference type="PROSITE" id="PS50968">
    <property type="entry name" value="BIOTINYL_LIPOYL"/>
    <property type="match status" value="1"/>
</dbReference>
<feature type="domain" description="Lipoyl-binding" evidence="8">
    <location>
        <begin position="4"/>
        <end position="79"/>
    </location>
</feature>
<dbReference type="GO" id="GO:0005737">
    <property type="term" value="C:cytoplasm"/>
    <property type="evidence" value="ECO:0007669"/>
    <property type="project" value="TreeGrafter"/>
</dbReference>
<dbReference type="AlphaFoldDB" id="A0A1S1PVS1"/>
<proteinExistence type="inferred from homology"/>
<dbReference type="PANTHER" id="PTHR43178">
    <property type="entry name" value="DIHYDROLIPOAMIDE ACETYLTRANSFERASE COMPONENT OF PYRUVATE DEHYDROGENASE COMPLEX"/>
    <property type="match status" value="1"/>
</dbReference>
<feature type="domain" description="Peripheral subunit-binding (PSBD)" evidence="9">
    <location>
        <begin position="171"/>
        <end position="208"/>
    </location>
</feature>
<dbReference type="InterPro" id="IPR023213">
    <property type="entry name" value="CAT-like_dom_sf"/>
</dbReference>
<gene>
    <name evidence="10" type="ORF">BBK14_22950</name>
</gene>
<dbReference type="Gene3D" id="3.30.559.10">
    <property type="entry name" value="Chloramphenicol acetyltransferase-like domain"/>
    <property type="match status" value="1"/>
</dbReference>
<dbReference type="InterPro" id="IPR011053">
    <property type="entry name" value="Single_hybrid_motif"/>
</dbReference>
<dbReference type="Pfam" id="PF00198">
    <property type="entry name" value="2-oxoacid_dh"/>
    <property type="match status" value="1"/>
</dbReference>